<dbReference type="EMBL" id="JBBKAK010000001">
    <property type="protein sequence ID" value="MEJ8667533.1"/>
    <property type="molecule type" value="Genomic_DNA"/>
</dbReference>
<sequence length="150" mass="16704">MSTTTCRDADSCWTSFSSYYLNESDPLDPRNDKPLSYRDQRSSDHKDNRYRTAYTYNAQGLPLTTVRPDDSTATTTYTTGAETALGGGTTPPGLILTESSPGERRRRTATSRTVTWPSPRPRPGSSRSTHMTDWAARSARSRYPTPSRTV</sequence>
<comment type="caution">
    <text evidence="2">The sequence shown here is derived from an EMBL/GenBank/DDBJ whole genome shotgun (WGS) entry which is preliminary data.</text>
</comment>
<evidence type="ECO:0000313" key="3">
    <source>
        <dbReference type="Proteomes" id="UP001376459"/>
    </source>
</evidence>
<protein>
    <recommendedName>
        <fullName evidence="4">RHS repeat protein</fullName>
    </recommendedName>
</protein>
<accession>A0ABU8UF49</accession>
<feature type="compositionally biased region" description="Low complexity" evidence="1">
    <location>
        <begin position="110"/>
        <end position="128"/>
    </location>
</feature>
<keyword evidence="3" id="KW-1185">Reference proteome</keyword>
<feature type="compositionally biased region" description="Low complexity" evidence="1">
    <location>
        <begin position="72"/>
        <end position="84"/>
    </location>
</feature>
<name>A0ABU8UF49_9ACTN</name>
<evidence type="ECO:0000313" key="2">
    <source>
        <dbReference type="EMBL" id="MEJ8667533.1"/>
    </source>
</evidence>
<reference evidence="2 3" key="1">
    <citation type="submission" date="2024-03" db="EMBL/GenBank/DDBJ databases">
        <title>Novel Streptomyces species of biotechnological and ecological value are a feature of Machair soil.</title>
        <authorList>
            <person name="Prole J.R."/>
            <person name="Goodfellow M."/>
            <person name="Allenby N."/>
            <person name="Ward A.C."/>
        </authorList>
    </citation>
    <scope>NUCLEOTIDE SEQUENCE [LARGE SCALE GENOMIC DNA]</scope>
    <source>
        <strain evidence="2 3">MS1.AVA.1</strain>
    </source>
</reference>
<feature type="region of interest" description="Disordered" evidence="1">
    <location>
        <begin position="23"/>
        <end position="150"/>
    </location>
</feature>
<organism evidence="2 3">
    <name type="scientific">Streptomyces machairae</name>
    <dbReference type="NCBI Taxonomy" id="3134109"/>
    <lineage>
        <taxon>Bacteria</taxon>
        <taxon>Bacillati</taxon>
        <taxon>Actinomycetota</taxon>
        <taxon>Actinomycetes</taxon>
        <taxon>Kitasatosporales</taxon>
        <taxon>Streptomycetaceae</taxon>
        <taxon>Streptomyces</taxon>
    </lineage>
</organism>
<proteinExistence type="predicted"/>
<evidence type="ECO:0000256" key="1">
    <source>
        <dbReference type="SAM" id="MobiDB-lite"/>
    </source>
</evidence>
<evidence type="ECO:0008006" key="4">
    <source>
        <dbReference type="Google" id="ProtNLM"/>
    </source>
</evidence>
<dbReference type="Proteomes" id="UP001376459">
    <property type="component" value="Unassembled WGS sequence"/>
</dbReference>
<feature type="compositionally biased region" description="Basic and acidic residues" evidence="1">
    <location>
        <begin position="27"/>
        <end position="50"/>
    </location>
</feature>
<gene>
    <name evidence="2" type="ORF">WKI71_00155</name>
</gene>